<organism evidence="2 3">
    <name type="scientific">Setaria italica</name>
    <name type="common">Foxtail millet</name>
    <name type="synonym">Panicum italicum</name>
    <dbReference type="NCBI Taxonomy" id="4555"/>
    <lineage>
        <taxon>Eukaryota</taxon>
        <taxon>Viridiplantae</taxon>
        <taxon>Streptophyta</taxon>
        <taxon>Embryophyta</taxon>
        <taxon>Tracheophyta</taxon>
        <taxon>Spermatophyta</taxon>
        <taxon>Magnoliopsida</taxon>
        <taxon>Liliopsida</taxon>
        <taxon>Poales</taxon>
        <taxon>Poaceae</taxon>
        <taxon>PACMAD clade</taxon>
        <taxon>Panicoideae</taxon>
        <taxon>Panicodae</taxon>
        <taxon>Paniceae</taxon>
        <taxon>Cenchrinae</taxon>
        <taxon>Setaria</taxon>
    </lineage>
</organism>
<protein>
    <submittedName>
        <fullName evidence="2">Uncharacterized protein</fullName>
    </submittedName>
</protein>
<feature type="region of interest" description="Disordered" evidence="1">
    <location>
        <begin position="24"/>
        <end position="61"/>
    </location>
</feature>
<evidence type="ECO:0000256" key="1">
    <source>
        <dbReference type="SAM" id="MobiDB-lite"/>
    </source>
</evidence>
<sequence>MKCVMQSLITVVVCREQSGLVPFQPKQAGQQRAAPSLPAGTQQPNFWPSQPDRAQRESPEWDWSCKAQPERVPGTFMNLQFFSSTGSFLFLRPISRLWISIWQYHYPGISTIYFWYNKAH</sequence>
<reference evidence="2" key="2">
    <citation type="submission" date="2018-08" db="UniProtKB">
        <authorList>
            <consortium name="EnsemblPlants"/>
        </authorList>
    </citation>
    <scope>IDENTIFICATION</scope>
    <source>
        <strain evidence="2">Yugu1</strain>
    </source>
</reference>
<accession>K4AGQ9</accession>
<evidence type="ECO:0000313" key="3">
    <source>
        <dbReference type="Proteomes" id="UP000004995"/>
    </source>
</evidence>
<name>K4AGQ9_SETIT</name>
<proteinExistence type="predicted"/>
<dbReference type="Proteomes" id="UP000004995">
    <property type="component" value="Unassembled WGS sequence"/>
</dbReference>
<evidence type="ECO:0000313" key="2">
    <source>
        <dbReference type="EnsemblPlants" id="KQK91785"/>
    </source>
</evidence>
<dbReference type="EMBL" id="AGNK02006064">
    <property type="status" value="NOT_ANNOTATED_CDS"/>
    <property type="molecule type" value="Genomic_DNA"/>
</dbReference>
<reference evidence="3" key="1">
    <citation type="journal article" date="2012" name="Nat. Biotechnol.">
        <title>Reference genome sequence of the model plant Setaria.</title>
        <authorList>
            <person name="Bennetzen J.L."/>
            <person name="Schmutz J."/>
            <person name="Wang H."/>
            <person name="Percifield R."/>
            <person name="Hawkins J."/>
            <person name="Pontaroli A.C."/>
            <person name="Estep M."/>
            <person name="Feng L."/>
            <person name="Vaughn J.N."/>
            <person name="Grimwood J."/>
            <person name="Jenkins J."/>
            <person name="Barry K."/>
            <person name="Lindquist E."/>
            <person name="Hellsten U."/>
            <person name="Deshpande S."/>
            <person name="Wang X."/>
            <person name="Wu X."/>
            <person name="Mitros T."/>
            <person name="Triplett J."/>
            <person name="Yang X."/>
            <person name="Ye C.Y."/>
            <person name="Mauro-Herrera M."/>
            <person name="Wang L."/>
            <person name="Li P."/>
            <person name="Sharma M."/>
            <person name="Sharma R."/>
            <person name="Ronald P.C."/>
            <person name="Panaud O."/>
            <person name="Kellogg E.A."/>
            <person name="Brutnell T.P."/>
            <person name="Doust A.N."/>
            <person name="Tuskan G.A."/>
            <person name="Rokhsar D."/>
            <person name="Devos K.M."/>
        </authorList>
    </citation>
    <scope>NUCLEOTIDE SEQUENCE [LARGE SCALE GENOMIC DNA]</scope>
    <source>
        <strain evidence="3">cv. Yugu1</strain>
    </source>
</reference>
<keyword evidence="3" id="KW-1185">Reference proteome</keyword>
<dbReference type="InParanoid" id="K4AGQ9"/>
<dbReference type="HOGENOM" id="CLU_2053765_0_0_1"/>
<feature type="compositionally biased region" description="Polar residues" evidence="1">
    <location>
        <begin position="39"/>
        <end position="48"/>
    </location>
</feature>
<dbReference type="Gramene" id="KQK91785">
    <property type="protein sequence ID" value="KQK91785"/>
    <property type="gene ID" value="SETIT_038066mg"/>
</dbReference>
<dbReference type="EnsemblPlants" id="KQK91785">
    <property type="protein sequence ID" value="KQK91785"/>
    <property type="gene ID" value="SETIT_038066mg"/>
</dbReference>
<dbReference type="AlphaFoldDB" id="K4AGQ9"/>